<dbReference type="Proteomes" id="UP001146793">
    <property type="component" value="Unassembled WGS sequence"/>
</dbReference>
<comment type="caution">
    <text evidence="6">The sequence shown here is derived from an EMBL/GenBank/DDBJ whole genome shotgun (WGS) entry which is preliminary data.</text>
</comment>
<evidence type="ECO:0000256" key="3">
    <source>
        <dbReference type="ARBA" id="ARBA00022737"/>
    </source>
</evidence>
<protein>
    <recommendedName>
        <fullName evidence="4">Serine/threonine-protein phosphatase 2A 55 kDa regulatory subunit B</fullName>
    </recommendedName>
</protein>
<keyword evidence="3 4" id="KW-0677">Repeat</keyword>
<gene>
    <name evidence="6" type="ORF">M0812_23177</name>
</gene>
<evidence type="ECO:0000256" key="1">
    <source>
        <dbReference type="ARBA" id="ARBA00008259"/>
    </source>
</evidence>
<organism evidence="6 7">
    <name type="scientific">Anaeramoeba flamelloides</name>
    <dbReference type="NCBI Taxonomy" id="1746091"/>
    <lineage>
        <taxon>Eukaryota</taxon>
        <taxon>Metamonada</taxon>
        <taxon>Anaeramoebidae</taxon>
        <taxon>Anaeramoeba</taxon>
    </lineage>
</organism>
<evidence type="ECO:0000256" key="2">
    <source>
        <dbReference type="ARBA" id="ARBA00022574"/>
    </source>
</evidence>
<comment type="similarity">
    <text evidence="1 4">Belongs to the phosphatase 2A regulatory subunit B family.</text>
</comment>
<dbReference type="SMART" id="SM00320">
    <property type="entry name" value="WD40"/>
    <property type="match status" value="6"/>
</dbReference>
<dbReference type="GO" id="GO:0019888">
    <property type="term" value="F:protein phosphatase regulator activity"/>
    <property type="evidence" value="ECO:0007669"/>
    <property type="project" value="InterPro"/>
</dbReference>
<feature type="compositionally biased region" description="Acidic residues" evidence="5">
    <location>
        <begin position="83"/>
        <end position="93"/>
    </location>
</feature>
<dbReference type="InterPro" id="IPR000009">
    <property type="entry name" value="PP2A_PR55"/>
</dbReference>
<reference evidence="6" key="1">
    <citation type="submission" date="2022-08" db="EMBL/GenBank/DDBJ databases">
        <title>Novel sulphate-reducing endosymbionts in the free-living metamonad Anaeramoeba.</title>
        <authorList>
            <person name="Jerlstrom-Hultqvist J."/>
            <person name="Cepicka I."/>
            <person name="Gallot-Lavallee L."/>
            <person name="Salas-Leiva D."/>
            <person name="Curtis B.A."/>
            <person name="Zahonova K."/>
            <person name="Pipaliya S."/>
            <person name="Dacks J."/>
            <person name="Roger A.J."/>
        </authorList>
    </citation>
    <scope>NUCLEOTIDE SEQUENCE</scope>
    <source>
        <strain evidence="6">Busselton2</strain>
    </source>
</reference>
<dbReference type="AlphaFoldDB" id="A0AAV7YMI5"/>
<sequence length="487" mass="57084">MENIPFKWRVSQIFGDKSSIEKIADQDKISSLEFDSTGNYIAVGDRGGRVILFQSNHVANESEEESDLDEEELMKEEEKEKNEENEEEEEEEEEKSKQKKSLQYKFYSEFQSHEPEFDYLKSIDIEEKINKIQWIKRRNRSHLLLSTNDQTIKLWKIFSKEKELVTEFNKERQEKESINNPKDLLFPKTQVEEISKEAYNKRTYGSAHAYNINSISLSSDDEVFISSDELRINLWHLERTDKSFNIVDLKPEDLEQLSEVITCSQFHPNESNQFIYSLSKGVIHLGDLRQSAKCLNSVKVFEDEETSLNDSFFTEIMSNISDIKYSPCGRYILSRNYTTLKVWDVKMESKPLATLCVHDFSHSKLCELYENDFIFDKFECNWSGDGKYAITGSYENYYYLFDWKKNKGMLIDGSKTTKIYSKFYETQNPNENSNNIFSNNNKLSYDSDNVDFSKKIFNVSWNPYNPFIAVAATNILYLYTGKVGSKK</sequence>
<dbReference type="SUPFAM" id="SSF50978">
    <property type="entry name" value="WD40 repeat-like"/>
    <property type="match status" value="1"/>
</dbReference>
<proteinExistence type="inferred from homology"/>
<dbReference type="InterPro" id="IPR036322">
    <property type="entry name" value="WD40_repeat_dom_sf"/>
</dbReference>
<dbReference type="PANTHER" id="PTHR11871">
    <property type="entry name" value="PROTEIN PHOSPHATASE PP2A REGULATORY SUBUNIT B"/>
    <property type="match status" value="1"/>
</dbReference>
<name>A0AAV7YMI5_9EUKA</name>
<dbReference type="InterPro" id="IPR015943">
    <property type="entry name" value="WD40/YVTN_repeat-like_dom_sf"/>
</dbReference>
<keyword evidence="2 4" id="KW-0853">WD repeat</keyword>
<dbReference type="EMBL" id="JANTQA010000051">
    <property type="protein sequence ID" value="KAJ3430175.1"/>
    <property type="molecule type" value="Genomic_DNA"/>
</dbReference>
<feature type="region of interest" description="Disordered" evidence="5">
    <location>
        <begin position="59"/>
        <end position="98"/>
    </location>
</feature>
<evidence type="ECO:0000256" key="5">
    <source>
        <dbReference type="SAM" id="MobiDB-lite"/>
    </source>
</evidence>
<dbReference type="Gene3D" id="2.130.10.10">
    <property type="entry name" value="YVTN repeat-like/Quinoprotein amine dehydrogenase"/>
    <property type="match status" value="2"/>
</dbReference>
<dbReference type="InterPro" id="IPR001680">
    <property type="entry name" value="WD40_rpt"/>
</dbReference>
<feature type="compositionally biased region" description="Acidic residues" evidence="5">
    <location>
        <begin position="61"/>
        <end position="75"/>
    </location>
</feature>
<dbReference type="PRINTS" id="PR00600">
    <property type="entry name" value="PP2APR55"/>
</dbReference>
<accession>A0AAV7YMI5</accession>
<evidence type="ECO:0000256" key="4">
    <source>
        <dbReference type="RuleBase" id="RU331113"/>
    </source>
</evidence>
<dbReference type="PIRSF" id="PIRSF037309">
    <property type="entry name" value="PP2A_PR55"/>
    <property type="match status" value="1"/>
</dbReference>
<evidence type="ECO:0000313" key="7">
    <source>
        <dbReference type="Proteomes" id="UP001146793"/>
    </source>
</evidence>
<dbReference type="GO" id="GO:0000159">
    <property type="term" value="C:protein phosphatase type 2A complex"/>
    <property type="evidence" value="ECO:0007669"/>
    <property type="project" value="UniProtKB-UniRule"/>
</dbReference>
<evidence type="ECO:0000313" key="6">
    <source>
        <dbReference type="EMBL" id="KAJ3430175.1"/>
    </source>
</evidence>